<evidence type="ECO:0000313" key="1">
    <source>
        <dbReference type="EMBL" id="KAJ1673274.1"/>
    </source>
</evidence>
<gene>
    <name evidence="1" type="ORF">EV182_005557</name>
</gene>
<name>A0ACC1H9U2_9FUNG</name>
<evidence type="ECO:0000313" key="2">
    <source>
        <dbReference type="Proteomes" id="UP001145114"/>
    </source>
</evidence>
<feature type="non-terminal residue" evidence="1">
    <location>
        <position position="326"/>
    </location>
</feature>
<comment type="caution">
    <text evidence="1">The sequence shown here is derived from an EMBL/GenBank/DDBJ whole genome shotgun (WGS) entry which is preliminary data.</text>
</comment>
<reference evidence="1" key="1">
    <citation type="submission" date="2022-06" db="EMBL/GenBank/DDBJ databases">
        <title>Phylogenomic reconstructions and comparative analyses of Kickxellomycotina fungi.</title>
        <authorList>
            <person name="Reynolds N.K."/>
            <person name="Stajich J.E."/>
            <person name="Barry K."/>
            <person name="Grigoriev I.V."/>
            <person name="Crous P."/>
            <person name="Smith M.E."/>
        </authorList>
    </citation>
    <scope>NUCLEOTIDE SEQUENCE</scope>
    <source>
        <strain evidence="1">RSA 2271</strain>
    </source>
</reference>
<keyword evidence="2" id="KW-1185">Reference proteome</keyword>
<protein>
    <submittedName>
        <fullName evidence="1">Uncharacterized protein</fullName>
    </submittedName>
</protein>
<accession>A0ACC1H9U2</accession>
<dbReference type="EMBL" id="JAMZIH010007160">
    <property type="protein sequence ID" value="KAJ1673274.1"/>
    <property type="molecule type" value="Genomic_DNA"/>
</dbReference>
<sequence length="326" mass="37443">VLPSRARSHSDQNSHENSNNEGHYHSHHNHQGLAAIKRRCDSLPHPHAHSNHESKKYPAHGGAKPKYTRRPPFAPYIPKTSTSSIMMPALTCKTNWDLAYDPTTLDLVYRHCLRMLRYQWIASSGEPTKVRLSVFDFDNTLFKSPMPNCALWDARLIGKLKSTDLGWFHDPRTLHPPHVTDASHHWIESIVDCARAEIGRPDTMTILLTGRTFDTYNKRIRSLLRAKSLRFDLVVLKEVSHVTPEAAIEATRVGSKAEARDDTPPSELKYIDPLAIDLPNTFLYKMQVLEDILACIPSIKDVFMWDDRTYQCEKMQAYLDQLRVRR</sequence>
<proteinExistence type="predicted"/>
<feature type="non-terminal residue" evidence="1">
    <location>
        <position position="1"/>
    </location>
</feature>
<organism evidence="1 2">
    <name type="scientific">Spiromyces aspiralis</name>
    <dbReference type="NCBI Taxonomy" id="68401"/>
    <lineage>
        <taxon>Eukaryota</taxon>
        <taxon>Fungi</taxon>
        <taxon>Fungi incertae sedis</taxon>
        <taxon>Zoopagomycota</taxon>
        <taxon>Kickxellomycotina</taxon>
        <taxon>Kickxellomycetes</taxon>
        <taxon>Kickxellales</taxon>
        <taxon>Kickxellaceae</taxon>
        <taxon>Spiromyces</taxon>
    </lineage>
</organism>
<dbReference type="Proteomes" id="UP001145114">
    <property type="component" value="Unassembled WGS sequence"/>
</dbReference>